<dbReference type="RefSeq" id="WP_165779383.1">
    <property type="nucleotide sequence ID" value="NZ_JAVLSD010000010.1"/>
</dbReference>
<protein>
    <submittedName>
        <fullName evidence="1">Uncharacterized protein</fullName>
    </submittedName>
</protein>
<dbReference type="Proteomes" id="UP001268610">
    <property type="component" value="Unassembled WGS sequence"/>
</dbReference>
<accession>A0AAJ2GTA6</accession>
<proteinExistence type="predicted"/>
<gene>
    <name evidence="1" type="ORF">RJJ65_18045</name>
</gene>
<reference evidence="1" key="1">
    <citation type="submission" date="2023-04" db="EMBL/GenBank/DDBJ databases">
        <title>Genomic characterization of faba bean (Vicia faba) microsymbionts in Mexican soils.</title>
        <authorList>
            <person name="Rivera Orduna F.N."/>
            <person name="Guevara-Luna J."/>
            <person name="Yan J."/>
            <person name="Arroyo-Herrera I."/>
            <person name="Li Y."/>
            <person name="Vasquez-Murrieta M.S."/>
            <person name="Wang E.T."/>
        </authorList>
    </citation>
    <scope>NUCLEOTIDE SEQUENCE</scope>
    <source>
        <strain evidence="1">CH26</strain>
    </source>
</reference>
<evidence type="ECO:0000313" key="2">
    <source>
        <dbReference type="Proteomes" id="UP001268610"/>
    </source>
</evidence>
<dbReference type="AlphaFoldDB" id="A0AAJ2GTA6"/>
<dbReference type="EMBL" id="JAVLSF010000009">
    <property type="protein sequence ID" value="MDR9774531.1"/>
    <property type="molecule type" value="Genomic_DNA"/>
</dbReference>
<evidence type="ECO:0000313" key="1">
    <source>
        <dbReference type="EMBL" id="MDR9774531.1"/>
    </source>
</evidence>
<name>A0AAJ2GTA6_9HYPH</name>
<comment type="caution">
    <text evidence="1">The sequence shown here is derived from an EMBL/GenBank/DDBJ whole genome shotgun (WGS) entry which is preliminary data.</text>
</comment>
<sequence length="48" mass="5339">MKWLDFAAFRYGKQDRFSLGFFDDGQTIAALIGSSQSREGGARVKIPV</sequence>
<organism evidence="1 2">
    <name type="scientific">Rhizobium hidalgonense</name>
    <dbReference type="NCBI Taxonomy" id="1538159"/>
    <lineage>
        <taxon>Bacteria</taxon>
        <taxon>Pseudomonadati</taxon>
        <taxon>Pseudomonadota</taxon>
        <taxon>Alphaproteobacteria</taxon>
        <taxon>Hyphomicrobiales</taxon>
        <taxon>Rhizobiaceae</taxon>
        <taxon>Rhizobium/Agrobacterium group</taxon>
        <taxon>Rhizobium</taxon>
    </lineage>
</organism>